<dbReference type="InterPro" id="IPR000462">
    <property type="entry name" value="CDP-OH_P_trans"/>
</dbReference>
<evidence type="ECO:0000313" key="4">
    <source>
        <dbReference type="EMBL" id="MCA9382784.1"/>
    </source>
</evidence>
<reference evidence="4" key="2">
    <citation type="journal article" date="2021" name="Microbiome">
        <title>Successional dynamics and alternative stable states in a saline activated sludge microbial community over 9 years.</title>
        <authorList>
            <person name="Wang Y."/>
            <person name="Ye J."/>
            <person name="Ju F."/>
            <person name="Liu L."/>
            <person name="Boyd J.A."/>
            <person name="Deng Y."/>
            <person name="Parks D.H."/>
            <person name="Jiang X."/>
            <person name="Yin X."/>
            <person name="Woodcroft B.J."/>
            <person name="Tyson G.W."/>
            <person name="Hugenholtz P."/>
            <person name="Polz M.F."/>
            <person name="Zhang T."/>
        </authorList>
    </citation>
    <scope>NUCLEOTIDE SEQUENCE</scope>
    <source>
        <strain evidence="4">HKST-UBA14</strain>
    </source>
</reference>
<reference evidence="4" key="1">
    <citation type="submission" date="2020-04" db="EMBL/GenBank/DDBJ databases">
        <authorList>
            <person name="Zhang T."/>
        </authorList>
    </citation>
    <scope>NUCLEOTIDE SEQUENCE</scope>
    <source>
        <strain evidence="4">HKST-UBA14</strain>
    </source>
</reference>
<comment type="similarity">
    <text evidence="2">Belongs to the CDP-alcohol phosphatidyltransferase class-I family.</text>
</comment>
<accession>A0A955RIV6</accession>
<organism evidence="4 5">
    <name type="scientific">Candidatus Dojkabacteria bacterium</name>
    <dbReference type="NCBI Taxonomy" id="2099670"/>
    <lineage>
        <taxon>Bacteria</taxon>
        <taxon>Candidatus Dojkabacteria</taxon>
    </lineage>
</organism>
<dbReference type="PROSITE" id="PS00379">
    <property type="entry name" value="CDP_ALCOHOL_P_TRANSF"/>
    <property type="match status" value="1"/>
</dbReference>
<dbReference type="Pfam" id="PF01066">
    <property type="entry name" value="CDP-OH_P_transf"/>
    <property type="match status" value="1"/>
</dbReference>
<feature type="transmembrane region" description="Helical" evidence="3">
    <location>
        <begin position="97"/>
        <end position="122"/>
    </location>
</feature>
<keyword evidence="3" id="KW-0812">Transmembrane</keyword>
<evidence type="ECO:0000256" key="1">
    <source>
        <dbReference type="ARBA" id="ARBA00022679"/>
    </source>
</evidence>
<name>A0A955RIV6_9BACT</name>
<dbReference type="GO" id="GO:0016780">
    <property type="term" value="F:phosphotransferase activity, for other substituted phosphate groups"/>
    <property type="evidence" value="ECO:0007669"/>
    <property type="project" value="InterPro"/>
</dbReference>
<keyword evidence="1 2" id="KW-0808">Transferase</keyword>
<evidence type="ECO:0000313" key="5">
    <source>
        <dbReference type="Proteomes" id="UP000783287"/>
    </source>
</evidence>
<evidence type="ECO:0000256" key="3">
    <source>
        <dbReference type="SAM" id="Phobius"/>
    </source>
</evidence>
<dbReference type="InterPro" id="IPR048254">
    <property type="entry name" value="CDP_ALCOHOL_P_TRANSF_CS"/>
</dbReference>
<protein>
    <submittedName>
        <fullName evidence="4">CDP-alcohol phosphatidyltransferase family protein</fullName>
    </submittedName>
</protein>
<proteinExistence type="inferred from homology"/>
<keyword evidence="3" id="KW-0472">Membrane</keyword>
<comment type="caution">
    <text evidence="4">The sequence shown here is derived from an EMBL/GenBank/DDBJ whole genome shotgun (WGS) entry which is preliminary data.</text>
</comment>
<dbReference type="AlphaFoldDB" id="A0A955RIV6"/>
<gene>
    <name evidence="4" type="ORF">KC909_00295</name>
</gene>
<dbReference type="InterPro" id="IPR043130">
    <property type="entry name" value="CDP-OH_PTrfase_TM_dom"/>
</dbReference>
<dbReference type="GO" id="GO:0008654">
    <property type="term" value="P:phospholipid biosynthetic process"/>
    <property type="evidence" value="ECO:0007669"/>
    <property type="project" value="InterPro"/>
</dbReference>
<evidence type="ECO:0000256" key="2">
    <source>
        <dbReference type="RuleBase" id="RU003750"/>
    </source>
</evidence>
<dbReference type="GO" id="GO:0016020">
    <property type="term" value="C:membrane"/>
    <property type="evidence" value="ECO:0007669"/>
    <property type="project" value="InterPro"/>
</dbReference>
<sequence>MSSTPSKNKILTFYRKYLNIIEKYLPKVEVEPSLISILGVVINIIFLYFINSFPLNVVILFVALAFDFLDGAFARILNKSSREGYLLDVFFDRLTEGLIFIVVIGSIAGKIFFILFMINIILNFYSIKTNKHLSIPLRFSYMVYLFFV</sequence>
<dbReference type="Proteomes" id="UP000783287">
    <property type="component" value="Unassembled WGS sequence"/>
</dbReference>
<keyword evidence="3" id="KW-1133">Transmembrane helix</keyword>
<dbReference type="Gene3D" id="1.20.120.1760">
    <property type="match status" value="1"/>
</dbReference>
<dbReference type="EMBL" id="JAGQLK010000004">
    <property type="protein sequence ID" value="MCA9382784.1"/>
    <property type="molecule type" value="Genomic_DNA"/>
</dbReference>